<protein>
    <recommendedName>
        <fullName evidence="4">YacP-like NYN domain protein</fullName>
    </recommendedName>
</protein>
<dbReference type="InterPro" id="IPR010298">
    <property type="entry name" value="YacP-like"/>
</dbReference>
<evidence type="ECO:0000313" key="3">
    <source>
        <dbReference type="Proteomes" id="UP000822688"/>
    </source>
</evidence>
<comment type="caution">
    <text evidence="2">The sequence shown here is derived from an EMBL/GenBank/DDBJ whole genome shotgun (WGS) entry which is preliminary data.</text>
</comment>
<dbReference type="PANTHER" id="PTHR34547:SF1">
    <property type="entry name" value="YACP-LIKE NYN DOMAIN PROTEIN"/>
    <property type="match status" value="1"/>
</dbReference>
<gene>
    <name evidence="2" type="ORF">KC19_7G140200</name>
</gene>
<accession>A0A8T0HBG6</accession>
<evidence type="ECO:0008006" key="4">
    <source>
        <dbReference type="Google" id="ProtNLM"/>
    </source>
</evidence>
<dbReference type="Pfam" id="PF05991">
    <property type="entry name" value="NYN_YacP"/>
    <property type="match status" value="1"/>
</dbReference>
<feature type="region of interest" description="Disordered" evidence="1">
    <location>
        <begin position="73"/>
        <end position="93"/>
    </location>
</feature>
<evidence type="ECO:0000313" key="2">
    <source>
        <dbReference type="EMBL" id="KAG0567509.1"/>
    </source>
</evidence>
<evidence type="ECO:0000256" key="1">
    <source>
        <dbReference type="SAM" id="MobiDB-lite"/>
    </source>
</evidence>
<dbReference type="EMBL" id="CM026428">
    <property type="protein sequence ID" value="KAG0567509.1"/>
    <property type="molecule type" value="Genomic_DNA"/>
</dbReference>
<sequence>MIAPHGLSRRVLPFGLYMAPAASARRRPGSLLLVYASGKEQEPQPRRITKDVKRNLHLLKIFKEFAKKQTVNSARPTTSYRKKKVDKQDMPDGVDDYEDPTTKLYHTSDGFELAVPVLLVDGYNMCGYWPKLKKHFARGQLETARDKLIHELITFTHMKGVKVVCVFDAVMSGLPTHKEVVNSVDIVYSAQTDSDSWIEREVTLLRADGCPKVWVATSDTFHQQAAHGAGAYIWSCKNLISEINDAKKELQEMLHDESTVYSTKGKLLEHNLDPEVRDALQAFKQQLRETSQ</sequence>
<dbReference type="PANTHER" id="PTHR34547">
    <property type="entry name" value="YACP-LIKE NYN DOMAIN PROTEIN"/>
    <property type="match status" value="1"/>
</dbReference>
<keyword evidence="3" id="KW-1185">Reference proteome</keyword>
<organism evidence="2 3">
    <name type="scientific">Ceratodon purpureus</name>
    <name type="common">Fire moss</name>
    <name type="synonym">Dicranum purpureum</name>
    <dbReference type="NCBI Taxonomy" id="3225"/>
    <lineage>
        <taxon>Eukaryota</taxon>
        <taxon>Viridiplantae</taxon>
        <taxon>Streptophyta</taxon>
        <taxon>Embryophyta</taxon>
        <taxon>Bryophyta</taxon>
        <taxon>Bryophytina</taxon>
        <taxon>Bryopsida</taxon>
        <taxon>Dicranidae</taxon>
        <taxon>Pseudoditrichales</taxon>
        <taxon>Ditrichaceae</taxon>
        <taxon>Ceratodon</taxon>
    </lineage>
</organism>
<reference evidence="2" key="1">
    <citation type="submission" date="2020-06" db="EMBL/GenBank/DDBJ databases">
        <title>WGS assembly of Ceratodon purpureus strain R40.</title>
        <authorList>
            <person name="Carey S.B."/>
            <person name="Jenkins J."/>
            <person name="Shu S."/>
            <person name="Lovell J.T."/>
            <person name="Sreedasyam A."/>
            <person name="Maumus F."/>
            <person name="Tiley G.P."/>
            <person name="Fernandez-Pozo N."/>
            <person name="Barry K."/>
            <person name="Chen C."/>
            <person name="Wang M."/>
            <person name="Lipzen A."/>
            <person name="Daum C."/>
            <person name="Saski C.A."/>
            <person name="Payton A.C."/>
            <person name="Mcbreen J.C."/>
            <person name="Conrad R.E."/>
            <person name="Kollar L.M."/>
            <person name="Olsson S."/>
            <person name="Huttunen S."/>
            <person name="Landis J.B."/>
            <person name="Wickett N.J."/>
            <person name="Johnson M.G."/>
            <person name="Rensing S.A."/>
            <person name="Grimwood J."/>
            <person name="Schmutz J."/>
            <person name="Mcdaniel S.F."/>
        </authorList>
    </citation>
    <scope>NUCLEOTIDE SEQUENCE</scope>
    <source>
        <strain evidence="2">R40</strain>
    </source>
</reference>
<proteinExistence type="predicted"/>
<dbReference type="AlphaFoldDB" id="A0A8T0HBG6"/>
<name>A0A8T0HBG6_CERPU</name>
<dbReference type="Proteomes" id="UP000822688">
    <property type="component" value="Chromosome 7"/>
</dbReference>
<dbReference type="CDD" id="cd10912">
    <property type="entry name" value="PIN_YacP-like"/>
    <property type="match status" value="1"/>
</dbReference>